<keyword evidence="2" id="KW-1185">Reference proteome</keyword>
<reference evidence="1" key="2">
    <citation type="submission" date="2021-01" db="EMBL/GenBank/DDBJ databases">
        <authorList>
            <person name="Schikora-Tamarit M.A."/>
        </authorList>
    </citation>
    <scope>NUCLEOTIDE SEQUENCE</scope>
    <source>
        <strain evidence="1">CBS2887</strain>
    </source>
</reference>
<protein>
    <submittedName>
        <fullName evidence="1">Uncharacterized protein</fullName>
    </submittedName>
</protein>
<gene>
    <name evidence="1" type="ORF">WICPIJ_003010</name>
</gene>
<reference evidence="1" key="1">
    <citation type="journal article" date="2021" name="Open Biol.">
        <title>Shared evolutionary footprints suggest mitochondrial oxidative damage underlies multiple complex I losses in fungi.</title>
        <authorList>
            <person name="Schikora-Tamarit M.A."/>
            <person name="Marcet-Houben M."/>
            <person name="Nosek J."/>
            <person name="Gabaldon T."/>
        </authorList>
    </citation>
    <scope>NUCLEOTIDE SEQUENCE</scope>
    <source>
        <strain evidence="1">CBS2887</strain>
    </source>
</reference>
<evidence type="ECO:0000313" key="2">
    <source>
        <dbReference type="Proteomes" id="UP000774326"/>
    </source>
</evidence>
<proteinExistence type="predicted"/>
<dbReference type="EMBL" id="JAEUBG010001689">
    <property type="protein sequence ID" value="KAH3686010.1"/>
    <property type="molecule type" value="Genomic_DNA"/>
</dbReference>
<accession>A0A9P8QAE2</accession>
<comment type="caution">
    <text evidence="1">The sequence shown here is derived from an EMBL/GenBank/DDBJ whole genome shotgun (WGS) entry which is preliminary data.</text>
</comment>
<name>A0A9P8QAE2_WICPI</name>
<organism evidence="1 2">
    <name type="scientific">Wickerhamomyces pijperi</name>
    <name type="common">Yeast</name>
    <name type="synonym">Pichia pijperi</name>
    <dbReference type="NCBI Taxonomy" id="599730"/>
    <lineage>
        <taxon>Eukaryota</taxon>
        <taxon>Fungi</taxon>
        <taxon>Dikarya</taxon>
        <taxon>Ascomycota</taxon>
        <taxon>Saccharomycotina</taxon>
        <taxon>Saccharomycetes</taxon>
        <taxon>Phaffomycetales</taxon>
        <taxon>Wickerhamomycetaceae</taxon>
        <taxon>Wickerhamomyces</taxon>
    </lineage>
</organism>
<sequence>MWCLKSLFKKLEPQGPNNDGELGQVARSEINLNLEMFECCAGVFVALWKQEAAKMILRRACDKTFDSRCLVS</sequence>
<evidence type="ECO:0000313" key="1">
    <source>
        <dbReference type="EMBL" id="KAH3686010.1"/>
    </source>
</evidence>
<dbReference type="AlphaFoldDB" id="A0A9P8QAE2"/>
<dbReference type="Proteomes" id="UP000774326">
    <property type="component" value="Unassembled WGS sequence"/>
</dbReference>